<accession>A0A177G727</accession>
<name>A0A177G727_9PROT</name>
<evidence type="ECO:0000313" key="1">
    <source>
        <dbReference type="EMBL" id="OAG75155.1"/>
    </source>
</evidence>
<gene>
    <name evidence="1" type="ORF">Amal_03677</name>
</gene>
<proteinExistence type="predicted"/>
<sequence>MVPVLSPVKQAETPAIPLKLGEQFYSMAAALSPVSCPDSRPEPIFWFTSNFTENPFCPDIAGCSL</sequence>
<dbReference type="PATRIC" id="fig|178901.16.peg.3962"/>
<reference evidence="1 2" key="1">
    <citation type="submission" date="2016-03" db="EMBL/GenBank/DDBJ databases">
        <title>Draft genome sequence of Acetobacter malorum CECT 7742, a strain isolated from strawberry vinegar.</title>
        <authorList>
            <person name="Sainz F."/>
            <person name="Mas A."/>
            <person name="Torija M.J."/>
        </authorList>
    </citation>
    <scope>NUCLEOTIDE SEQUENCE [LARGE SCALE GENOMIC DNA]</scope>
    <source>
        <strain evidence="1 2">CECT 7742</strain>
    </source>
</reference>
<comment type="caution">
    <text evidence="1">The sequence shown here is derived from an EMBL/GenBank/DDBJ whole genome shotgun (WGS) entry which is preliminary data.</text>
</comment>
<organism evidence="1 2">
    <name type="scientific">Acetobacter malorum</name>
    <dbReference type="NCBI Taxonomy" id="178901"/>
    <lineage>
        <taxon>Bacteria</taxon>
        <taxon>Pseudomonadati</taxon>
        <taxon>Pseudomonadota</taxon>
        <taxon>Alphaproteobacteria</taxon>
        <taxon>Acetobacterales</taxon>
        <taxon>Acetobacteraceae</taxon>
        <taxon>Acetobacter</taxon>
    </lineage>
</organism>
<evidence type="ECO:0000313" key="2">
    <source>
        <dbReference type="Proteomes" id="UP000077349"/>
    </source>
</evidence>
<dbReference type="Proteomes" id="UP000077349">
    <property type="component" value="Unassembled WGS sequence"/>
</dbReference>
<dbReference type="EMBL" id="LVHD01000115">
    <property type="protein sequence ID" value="OAG75155.1"/>
    <property type="molecule type" value="Genomic_DNA"/>
</dbReference>
<dbReference type="AlphaFoldDB" id="A0A177G727"/>
<protein>
    <submittedName>
        <fullName evidence="1">Uncharacterized protein</fullName>
    </submittedName>
</protein>